<gene>
    <name evidence="2" type="ORF">UW60_C0017G0024</name>
</gene>
<dbReference type="AlphaFoldDB" id="A0A0G1LDV7"/>
<evidence type="ECO:0000313" key="3">
    <source>
        <dbReference type="Proteomes" id="UP000034826"/>
    </source>
</evidence>
<accession>A0A0G1LDV7</accession>
<protein>
    <recommendedName>
        <fullName evidence="1">DUF5678 domain-containing protein</fullName>
    </recommendedName>
</protein>
<evidence type="ECO:0000313" key="2">
    <source>
        <dbReference type="EMBL" id="KKT66892.1"/>
    </source>
</evidence>
<dbReference type="Proteomes" id="UP000034826">
    <property type="component" value="Unassembled WGS sequence"/>
</dbReference>
<dbReference type="Pfam" id="PF18929">
    <property type="entry name" value="DUF5678"/>
    <property type="match status" value="1"/>
</dbReference>
<reference evidence="2 3" key="1">
    <citation type="journal article" date="2015" name="Nature">
        <title>rRNA introns, odd ribosomes, and small enigmatic genomes across a large radiation of phyla.</title>
        <authorList>
            <person name="Brown C.T."/>
            <person name="Hug L.A."/>
            <person name="Thomas B.C."/>
            <person name="Sharon I."/>
            <person name="Castelle C.J."/>
            <person name="Singh A."/>
            <person name="Wilkins M.J."/>
            <person name="Williams K.H."/>
            <person name="Banfield J.F."/>
        </authorList>
    </citation>
    <scope>NUCLEOTIDE SEQUENCE [LARGE SCALE GENOMIC DNA]</scope>
</reference>
<sequence>MEMLIKKFGGKWVALKPDTEKVVASGKSAQRVYKEAQKKGVAIPTLFKVPTKYVPYIG</sequence>
<organism evidence="2 3">
    <name type="scientific">Candidatus Woesebacteria bacterium GW2011_GWA2_44_33</name>
    <dbReference type="NCBI Taxonomy" id="1618564"/>
    <lineage>
        <taxon>Bacteria</taxon>
        <taxon>Candidatus Woeseibacteriota</taxon>
    </lineage>
</organism>
<dbReference type="EMBL" id="LCIY01000017">
    <property type="protein sequence ID" value="KKT66892.1"/>
    <property type="molecule type" value="Genomic_DNA"/>
</dbReference>
<proteinExistence type="predicted"/>
<name>A0A0G1LDV7_9BACT</name>
<comment type="caution">
    <text evidence="2">The sequence shown here is derived from an EMBL/GenBank/DDBJ whole genome shotgun (WGS) entry which is preliminary data.</text>
</comment>
<feature type="domain" description="DUF5678" evidence="1">
    <location>
        <begin position="4"/>
        <end position="52"/>
    </location>
</feature>
<evidence type="ECO:0000259" key="1">
    <source>
        <dbReference type="Pfam" id="PF18929"/>
    </source>
</evidence>
<dbReference type="InterPro" id="IPR043734">
    <property type="entry name" value="DUF5678"/>
</dbReference>